<feature type="compositionally biased region" description="Basic and acidic residues" evidence="4">
    <location>
        <begin position="467"/>
        <end position="481"/>
    </location>
</feature>
<evidence type="ECO:0000313" key="8">
    <source>
        <dbReference type="Proteomes" id="UP000290289"/>
    </source>
</evidence>
<sequence>MAEEVVLLDFWPSPFGMRVRIALAEKGVEYESREEDLSNKSPLLLKMNPVHKQIPVLIHKGRPICESLIIVQYIDEVWSDKAPLLPSDPYPRAHARFWADYVDKKIYSIGKLVWVTTGEVQEAAKKELIECFKLLENELGDKTYFGGESFGLVDVALIPFYSWFYALETCGNMCMVKECPRLVGWAKRCMQRESVSESLPDQYKMYDFLLELRKKFDLFCRLLILTLEPMQGSGLTMLTRRLAISVYASNCDFNDLTILTILVYESNSDLHIYSTGKLVWVTTGSKEGTDRECFKLLENELGDKAYFRGESFVLVDVALIPFYSWFYALETCGNLCMVKECPRLVGWAKRCMQRESVSKSLPDQYKMYDFLLELRKKFDSTLVSNNHPILYISLTFNNEFSNMAFVKRSKSRKTVTFDLPEEECAEFDHGGNENQSGKEKIEGKKKGGFVRRLKKLLSKRRECALKESRRYDEHESKRCDKDDDNNSSVLGSNRDEDDSDNNSSVLDLHDDEDTDCSVLDLHSDDDEDDDYSDEGLHKKAQHDHTSLMHRGGKNASQMSSPGNRYAYPASYNTHMYPANNIYGYPDYNSAYHTYAYPSYNPDYNMHAYSAYNANAYPAYNSASMHGAMQEYPTNNMNMPSNSVPPLDHTFNYFTEENPACTIM</sequence>
<dbReference type="Gene3D" id="1.20.1050.10">
    <property type="match status" value="2"/>
</dbReference>
<dbReference type="STRING" id="3750.A0A498JRJ7"/>
<dbReference type="SUPFAM" id="SSF47616">
    <property type="entry name" value="GST C-terminal domain-like"/>
    <property type="match status" value="2"/>
</dbReference>
<dbReference type="CDD" id="cd03058">
    <property type="entry name" value="GST_N_Tau"/>
    <property type="match status" value="1"/>
</dbReference>
<dbReference type="Pfam" id="PF02798">
    <property type="entry name" value="GST_N"/>
    <property type="match status" value="1"/>
</dbReference>
<dbReference type="SFLD" id="SFLDG00358">
    <property type="entry name" value="Main_(cytGST)"/>
    <property type="match status" value="1"/>
</dbReference>
<evidence type="ECO:0000256" key="1">
    <source>
        <dbReference type="ARBA" id="ARBA00012452"/>
    </source>
</evidence>
<dbReference type="PANTHER" id="PTHR11260">
    <property type="entry name" value="GLUTATHIONE S-TRANSFERASE, GST, SUPERFAMILY, GST DOMAIN CONTAINING"/>
    <property type="match status" value="1"/>
</dbReference>
<dbReference type="InterPro" id="IPR045073">
    <property type="entry name" value="Omega/Tau-like"/>
</dbReference>
<organism evidence="7 8">
    <name type="scientific">Malus domestica</name>
    <name type="common">Apple</name>
    <name type="synonym">Pyrus malus</name>
    <dbReference type="NCBI Taxonomy" id="3750"/>
    <lineage>
        <taxon>Eukaryota</taxon>
        <taxon>Viridiplantae</taxon>
        <taxon>Streptophyta</taxon>
        <taxon>Embryophyta</taxon>
        <taxon>Tracheophyta</taxon>
        <taxon>Spermatophyta</taxon>
        <taxon>Magnoliopsida</taxon>
        <taxon>eudicotyledons</taxon>
        <taxon>Gunneridae</taxon>
        <taxon>Pentapetalae</taxon>
        <taxon>rosids</taxon>
        <taxon>fabids</taxon>
        <taxon>Rosales</taxon>
        <taxon>Rosaceae</taxon>
        <taxon>Amygdaloideae</taxon>
        <taxon>Maleae</taxon>
        <taxon>Malus</taxon>
    </lineage>
</organism>
<dbReference type="Proteomes" id="UP000290289">
    <property type="component" value="Chromosome 5"/>
</dbReference>
<name>A0A498JRJ7_MALDO</name>
<evidence type="ECO:0000256" key="4">
    <source>
        <dbReference type="SAM" id="MobiDB-lite"/>
    </source>
</evidence>
<dbReference type="InterPro" id="IPR036249">
    <property type="entry name" value="Thioredoxin-like_sf"/>
</dbReference>
<dbReference type="Gene3D" id="3.40.30.10">
    <property type="entry name" value="Glutaredoxin"/>
    <property type="match status" value="1"/>
</dbReference>
<dbReference type="PANTHER" id="PTHR11260:SF769">
    <property type="entry name" value="GLUTATHIONE TRANSFERASE"/>
    <property type="match status" value="1"/>
</dbReference>
<dbReference type="CDD" id="cd00299">
    <property type="entry name" value="GST_C_family"/>
    <property type="match status" value="1"/>
</dbReference>
<dbReference type="EC" id="2.5.1.18" evidence="1"/>
<dbReference type="SFLD" id="SFLDS00019">
    <property type="entry name" value="Glutathione_Transferase_(cytos"/>
    <property type="match status" value="1"/>
</dbReference>
<evidence type="ECO:0000259" key="6">
    <source>
        <dbReference type="PROSITE" id="PS50405"/>
    </source>
</evidence>
<dbReference type="Pfam" id="PF00043">
    <property type="entry name" value="GST_C"/>
    <property type="match status" value="2"/>
</dbReference>
<dbReference type="PROSITE" id="PS50405">
    <property type="entry name" value="GST_CTER"/>
    <property type="match status" value="2"/>
</dbReference>
<evidence type="ECO:0000256" key="3">
    <source>
        <dbReference type="ARBA" id="ARBA00047960"/>
    </source>
</evidence>
<keyword evidence="2" id="KW-0808">Transferase</keyword>
<dbReference type="InterPro" id="IPR040079">
    <property type="entry name" value="Glutathione_S-Trfase"/>
</dbReference>
<comment type="caution">
    <text evidence="7">The sequence shown here is derived from an EMBL/GenBank/DDBJ whole genome shotgun (WGS) entry which is preliminary data.</text>
</comment>
<dbReference type="GO" id="GO:0005737">
    <property type="term" value="C:cytoplasm"/>
    <property type="evidence" value="ECO:0007669"/>
    <property type="project" value="TreeGrafter"/>
</dbReference>
<feature type="domain" description="GST N-terminal" evidence="5">
    <location>
        <begin position="3"/>
        <end position="82"/>
    </location>
</feature>
<feature type="region of interest" description="Disordered" evidence="4">
    <location>
        <begin position="467"/>
        <end position="561"/>
    </location>
</feature>
<feature type="compositionally biased region" description="Basic and acidic residues" evidence="4">
    <location>
        <begin position="534"/>
        <end position="546"/>
    </location>
</feature>
<dbReference type="GO" id="GO:0006749">
    <property type="term" value="P:glutathione metabolic process"/>
    <property type="evidence" value="ECO:0007669"/>
    <property type="project" value="InterPro"/>
</dbReference>
<dbReference type="FunFam" id="3.40.30.10:FF:000014">
    <property type="entry name" value="Tau class glutathione S-transferase"/>
    <property type="match status" value="1"/>
</dbReference>
<dbReference type="InterPro" id="IPR036282">
    <property type="entry name" value="Glutathione-S-Trfase_C_sf"/>
</dbReference>
<evidence type="ECO:0000313" key="7">
    <source>
        <dbReference type="EMBL" id="RXH98398.1"/>
    </source>
</evidence>
<dbReference type="InterPro" id="IPR045074">
    <property type="entry name" value="GST_C_Tau"/>
</dbReference>
<protein>
    <recommendedName>
        <fullName evidence="1">glutathione transferase</fullName>
        <ecNumber evidence="1">2.5.1.18</ecNumber>
    </recommendedName>
</protein>
<dbReference type="CDD" id="cd03185">
    <property type="entry name" value="GST_C_Tau"/>
    <property type="match status" value="1"/>
</dbReference>
<keyword evidence="8" id="KW-1185">Reference proteome</keyword>
<dbReference type="SFLD" id="SFLDG01152">
    <property type="entry name" value="Main.3:_Omega-_and_Tau-like"/>
    <property type="match status" value="1"/>
</dbReference>
<dbReference type="InterPro" id="IPR004046">
    <property type="entry name" value="GST_C"/>
</dbReference>
<dbReference type="AlphaFoldDB" id="A0A498JRJ7"/>
<dbReference type="InterPro" id="IPR004045">
    <property type="entry name" value="Glutathione_S-Trfase_N"/>
</dbReference>
<comment type="catalytic activity">
    <reaction evidence="3">
        <text>RX + glutathione = an S-substituted glutathione + a halide anion + H(+)</text>
        <dbReference type="Rhea" id="RHEA:16437"/>
        <dbReference type="ChEBI" id="CHEBI:15378"/>
        <dbReference type="ChEBI" id="CHEBI:16042"/>
        <dbReference type="ChEBI" id="CHEBI:17792"/>
        <dbReference type="ChEBI" id="CHEBI:57925"/>
        <dbReference type="ChEBI" id="CHEBI:90779"/>
        <dbReference type="EC" id="2.5.1.18"/>
    </reaction>
</comment>
<feature type="domain" description="GST C-terminal" evidence="6">
    <location>
        <begin position="88"/>
        <end position="216"/>
    </location>
</feature>
<accession>A0A498JRJ7</accession>
<evidence type="ECO:0000256" key="2">
    <source>
        <dbReference type="ARBA" id="ARBA00022679"/>
    </source>
</evidence>
<evidence type="ECO:0000259" key="5">
    <source>
        <dbReference type="PROSITE" id="PS50404"/>
    </source>
</evidence>
<dbReference type="FunFam" id="1.20.1050.10:FF:000018">
    <property type="entry name" value="Glutathione S-transferase U20"/>
    <property type="match status" value="1"/>
</dbReference>
<dbReference type="PROSITE" id="PS50404">
    <property type="entry name" value="GST_NTER"/>
    <property type="match status" value="1"/>
</dbReference>
<dbReference type="InterPro" id="IPR010987">
    <property type="entry name" value="Glutathione-S-Trfase_C-like"/>
</dbReference>
<feature type="compositionally biased region" description="Acidic residues" evidence="4">
    <location>
        <begin position="523"/>
        <end position="533"/>
    </location>
</feature>
<dbReference type="SUPFAM" id="SSF52833">
    <property type="entry name" value="Thioredoxin-like"/>
    <property type="match status" value="1"/>
</dbReference>
<proteinExistence type="predicted"/>
<dbReference type="GO" id="GO:0004364">
    <property type="term" value="F:glutathione transferase activity"/>
    <property type="evidence" value="ECO:0007669"/>
    <property type="project" value="UniProtKB-EC"/>
</dbReference>
<gene>
    <name evidence="7" type="ORF">DVH24_010723</name>
</gene>
<dbReference type="EMBL" id="RDQH01000331">
    <property type="protein sequence ID" value="RXH98398.1"/>
    <property type="molecule type" value="Genomic_DNA"/>
</dbReference>
<feature type="domain" description="GST C-terminal" evidence="6">
    <location>
        <begin position="236"/>
        <end position="378"/>
    </location>
</feature>
<reference evidence="7 8" key="1">
    <citation type="submission" date="2018-10" db="EMBL/GenBank/DDBJ databases">
        <title>A high-quality apple genome assembly.</title>
        <authorList>
            <person name="Hu J."/>
        </authorList>
    </citation>
    <scope>NUCLEOTIDE SEQUENCE [LARGE SCALE GENOMIC DNA]</scope>
    <source>
        <strain evidence="8">cv. HFTH1</strain>
        <tissue evidence="7">Young leaf</tissue>
    </source>
</reference>